<evidence type="ECO:0000313" key="16">
    <source>
        <dbReference type="EMBL" id="KAF6829092.1"/>
    </source>
</evidence>
<dbReference type="GO" id="GO:0030976">
    <property type="term" value="F:thiamine pyrophosphate binding"/>
    <property type="evidence" value="ECO:0007669"/>
    <property type="project" value="InterPro"/>
</dbReference>
<dbReference type="InterPro" id="IPR029061">
    <property type="entry name" value="THDP-binding"/>
</dbReference>
<evidence type="ECO:0000256" key="11">
    <source>
        <dbReference type="PIRSR" id="PIRSR036565-2"/>
    </source>
</evidence>
<dbReference type="Gene3D" id="3.40.50.1220">
    <property type="entry name" value="TPP-binding domain"/>
    <property type="match status" value="1"/>
</dbReference>
<comment type="catalytic activity">
    <reaction evidence="1">
        <text>a 2-oxocarboxylate + H(+) = an aldehyde + CO2</text>
        <dbReference type="Rhea" id="RHEA:11628"/>
        <dbReference type="ChEBI" id="CHEBI:15378"/>
        <dbReference type="ChEBI" id="CHEBI:16526"/>
        <dbReference type="ChEBI" id="CHEBI:17478"/>
        <dbReference type="ChEBI" id="CHEBI:35179"/>
        <dbReference type="EC" id="4.1.1.1"/>
    </reaction>
</comment>
<evidence type="ECO:0000256" key="5">
    <source>
        <dbReference type="ARBA" id="ARBA00014422"/>
    </source>
</evidence>
<sequence>MSSPVTLAEYLFTRLRQLGVEAIHGVPGDYNLDLLDYVKPSGLCWVSNCNELNAAFAADGYARIKGIGALVTTFGVGELSAINGIAGAYTEFAPVVHIVGTPPRASQDARLLVHHTFADGEYGRFAQMHAHVTVAQESLWDPRTCAQQIDNIVQQCLFHRRPVYIQVPADLVTTSLPADRLQRPIEIPVAGSDVDYDARDSVLAQPFGIVDDVHALIDATKWPTWTTPFGKGLFDETRSNFHGIYEGDFDENVVKETVNGADLVLFFGPHLSSSNTYGFTAIPSSQSTIFVKASQVELGIDTFRDVPAAFIASRLLRQLDLDKIARYDTYPPLPRDYSEPLGELADNHDPIGQHKLWRVLANILRPGDIVLGETGTAGYGAREMPLPPHTRLFTPVTWLSIGFMLPAAQGAAMAQRELIAAAPDHSGGIKSQTILLIGDGSLQMTAQEMATIIRHDLNVLVFLINNDGYTIERCIHGRKQEYNDVARWRYLETPRAFGTGEETYTAAVKTWAELYRVLGDEKLIRGEGLRMIEIFLDREDAPQGPLLHYLDTQKNQEMAQ</sequence>
<dbReference type="EMBL" id="WIGO01000112">
    <property type="protein sequence ID" value="KAF6829092.1"/>
    <property type="molecule type" value="Genomic_DNA"/>
</dbReference>
<evidence type="ECO:0000256" key="3">
    <source>
        <dbReference type="ARBA" id="ARBA00007812"/>
    </source>
</evidence>
<evidence type="ECO:0000313" key="17">
    <source>
        <dbReference type="Proteomes" id="UP000654918"/>
    </source>
</evidence>
<dbReference type="InterPro" id="IPR047213">
    <property type="entry name" value="TPP_PYR_PDC_IPDC-like"/>
</dbReference>
<evidence type="ECO:0000256" key="1">
    <source>
        <dbReference type="ARBA" id="ARBA00001041"/>
    </source>
</evidence>
<dbReference type="FunFam" id="3.40.50.970:FF:000019">
    <property type="entry name" value="Pyruvate decarboxylase isozyme"/>
    <property type="match status" value="1"/>
</dbReference>
<evidence type="ECO:0000256" key="10">
    <source>
        <dbReference type="ARBA" id="ARBA00023239"/>
    </source>
</evidence>
<evidence type="ECO:0000256" key="12">
    <source>
        <dbReference type="RuleBase" id="RU362132"/>
    </source>
</evidence>
<dbReference type="SUPFAM" id="SSF52467">
    <property type="entry name" value="DHS-like NAD/FAD-binding domain"/>
    <property type="match status" value="1"/>
</dbReference>
<evidence type="ECO:0000259" key="13">
    <source>
        <dbReference type="Pfam" id="PF00205"/>
    </source>
</evidence>
<dbReference type="InterPro" id="IPR029035">
    <property type="entry name" value="DHS-like_NAD/FAD-binding_dom"/>
</dbReference>
<comment type="cofactor">
    <cofactor evidence="2">
        <name>thiamine diphosphate</name>
        <dbReference type="ChEBI" id="CHEBI:58937"/>
    </cofactor>
</comment>
<feature type="binding site" evidence="11">
    <location>
        <position position="466"/>
    </location>
    <ligand>
        <name>Mg(2+)</name>
        <dbReference type="ChEBI" id="CHEBI:18420"/>
    </ligand>
</feature>
<dbReference type="Gene3D" id="3.40.50.970">
    <property type="match status" value="2"/>
</dbReference>
<dbReference type="CDD" id="cd07038">
    <property type="entry name" value="TPP_PYR_PDC_IPDC_like"/>
    <property type="match status" value="1"/>
</dbReference>
<dbReference type="CDD" id="cd02005">
    <property type="entry name" value="TPP_PDC_IPDC"/>
    <property type="match status" value="1"/>
</dbReference>
<dbReference type="Proteomes" id="UP000654918">
    <property type="component" value="Unassembled WGS sequence"/>
</dbReference>
<dbReference type="AlphaFoldDB" id="A0A8H6KCF3"/>
<dbReference type="EC" id="4.1.1.1" evidence="4"/>
<dbReference type="GO" id="GO:0000949">
    <property type="term" value="P:aromatic amino acid family catabolic process to alcohol via Ehrlich pathway"/>
    <property type="evidence" value="ECO:0007669"/>
    <property type="project" value="TreeGrafter"/>
</dbReference>
<evidence type="ECO:0000256" key="7">
    <source>
        <dbReference type="ARBA" id="ARBA00022793"/>
    </source>
</evidence>
<organism evidence="16 17">
    <name type="scientific">Colletotrichum plurivorum</name>
    <dbReference type="NCBI Taxonomy" id="2175906"/>
    <lineage>
        <taxon>Eukaryota</taxon>
        <taxon>Fungi</taxon>
        <taxon>Dikarya</taxon>
        <taxon>Ascomycota</taxon>
        <taxon>Pezizomycotina</taxon>
        <taxon>Sordariomycetes</taxon>
        <taxon>Hypocreomycetidae</taxon>
        <taxon>Glomerellales</taxon>
        <taxon>Glomerellaceae</taxon>
        <taxon>Colletotrichum</taxon>
        <taxon>Colletotrichum orchidearum species complex</taxon>
    </lineage>
</organism>
<dbReference type="InterPro" id="IPR047214">
    <property type="entry name" value="TPP_PDC_IPDC"/>
</dbReference>
<dbReference type="InterPro" id="IPR012001">
    <property type="entry name" value="Thiamin_PyroP_enz_TPP-bd_dom"/>
</dbReference>
<evidence type="ECO:0000256" key="4">
    <source>
        <dbReference type="ARBA" id="ARBA00013202"/>
    </source>
</evidence>
<proteinExistence type="inferred from homology"/>
<keyword evidence="7" id="KW-0210">Decarboxylase</keyword>
<evidence type="ECO:0000256" key="2">
    <source>
        <dbReference type="ARBA" id="ARBA00001964"/>
    </source>
</evidence>
<feature type="domain" description="Thiamine pyrophosphate enzyme central" evidence="13">
    <location>
        <begin position="208"/>
        <end position="318"/>
    </location>
</feature>
<evidence type="ECO:0000259" key="15">
    <source>
        <dbReference type="Pfam" id="PF02776"/>
    </source>
</evidence>
<keyword evidence="17" id="KW-1185">Reference proteome</keyword>
<dbReference type="GO" id="GO:0004737">
    <property type="term" value="F:pyruvate decarboxylase activity"/>
    <property type="evidence" value="ECO:0007669"/>
    <property type="project" value="UniProtKB-EC"/>
</dbReference>
<evidence type="ECO:0000259" key="14">
    <source>
        <dbReference type="Pfam" id="PF02775"/>
    </source>
</evidence>
<dbReference type="InterPro" id="IPR012110">
    <property type="entry name" value="PDC/IPDC-like"/>
</dbReference>
<dbReference type="PIRSF" id="PIRSF036565">
    <property type="entry name" value="Pyruvt_ip_decrb"/>
    <property type="match status" value="1"/>
</dbReference>
<accession>A0A8H6KCF3</accession>
<dbReference type="SUPFAM" id="SSF52518">
    <property type="entry name" value="Thiamin diphosphate-binding fold (THDP-binding)"/>
    <property type="match status" value="2"/>
</dbReference>
<comment type="similarity">
    <text evidence="3 12">Belongs to the TPP enzyme family.</text>
</comment>
<dbReference type="GO" id="GO:0005634">
    <property type="term" value="C:nucleus"/>
    <property type="evidence" value="ECO:0007669"/>
    <property type="project" value="TreeGrafter"/>
</dbReference>
<comment type="caution">
    <text evidence="16">The sequence shown here is derived from an EMBL/GenBank/DDBJ whole genome shotgun (WGS) entry which is preliminary data.</text>
</comment>
<keyword evidence="8 11" id="KW-0460">Magnesium</keyword>
<keyword evidence="16" id="KW-0670">Pyruvate</keyword>
<dbReference type="Pfam" id="PF02776">
    <property type="entry name" value="TPP_enzyme_N"/>
    <property type="match status" value="1"/>
</dbReference>
<comment type="cofactor">
    <cofactor evidence="11">
        <name>Mg(2+)</name>
        <dbReference type="ChEBI" id="CHEBI:18420"/>
    </cofactor>
    <text evidence="11">Binds 1 Mg(2+) per subunit.</text>
</comment>
<feature type="domain" description="Thiamine pyrophosphate enzyme N-terminal TPP-binding" evidence="15">
    <location>
        <begin position="6"/>
        <end position="116"/>
    </location>
</feature>
<keyword evidence="10" id="KW-0456">Lyase</keyword>
<evidence type="ECO:0000256" key="6">
    <source>
        <dbReference type="ARBA" id="ARBA00022723"/>
    </source>
</evidence>
<dbReference type="GO" id="GO:0005829">
    <property type="term" value="C:cytosol"/>
    <property type="evidence" value="ECO:0007669"/>
    <property type="project" value="TreeGrafter"/>
</dbReference>
<reference evidence="16" key="1">
    <citation type="journal article" date="2020" name="Phytopathology">
        <title>Genome Sequence Resources of Colletotrichum truncatum, C. plurivorum, C. musicola, and C. sojae: Four Species Pathogenic to Soybean (Glycine max).</title>
        <authorList>
            <person name="Rogerio F."/>
            <person name="Boufleur T.R."/>
            <person name="Ciampi-Guillardi M."/>
            <person name="Sukno S.A."/>
            <person name="Thon M.R."/>
            <person name="Massola Junior N.S."/>
            <person name="Baroncelli R."/>
        </authorList>
    </citation>
    <scope>NUCLEOTIDE SEQUENCE</scope>
    <source>
        <strain evidence="16">LFN00145</strain>
    </source>
</reference>
<dbReference type="InterPro" id="IPR011766">
    <property type="entry name" value="TPP_enzyme_TPP-bd"/>
</dbReference>
<dbReference type="InterPro" id="IPR012000">
    <property type="entry name" value="Thiamin_PyroP_enz_cen_dom"/>
</dbReference>
<feature type="binding site" evidence="11">
    <location>
        <position position="439"/>
    </location>
    <ligand>
        <name>Mg(2+)</name>
        <dbReference type="ChEBI" id="CHEBI:18420"/>
    </ligand>
</feature>
<feature type="domain" description="Thiamine pyrophosphate enzyme TPP-binding" evidence="14">
    <location>
        <begin position="380"/>
        <end position="474"/>
    </location>
</feature>
<dbReference type="Pfam" id="PF00205">
    <property type="entry name" value="TPP_enzyme_M"/>
    <property type="match status" value="1"/>
</dbReference>
<feature type="binding site" evidence="11">
    <location>
        <position position="468"/>
    </location>
    <ligand>
        <name>Mg(2+)</name>
        <dbReference type="ChEBI" id="CHEBI:18420"/>
    </ligand>
</feature>
<dbReference type="FunFam" id="3.40.50.970:FF:000024">
    <property type="entry name" value="Pyruvate decarboxylase isozyme"/>
    <property type="match status" value="1"/>
</dbReference>
<evidence type="ECO:0000256" key="9">
    <source>
        <dbReference type="ARBA" id="ARBA00023052"/>
    </source>
</evidence>
<evidence type="ECO:0000256" key="8">
    <source>
        <dbReference type="ARBA" id="ARBA00022842"/>
    </source>
</evidence>
<gene>
    <name evidence="16" type="ORF">CPLU01_08105</name>
</gene>
<keyword evidence="9 12" id="KW-0786">Thiamine pyrophosphate</keyword>
<dbReference type="Pfam" id="PF02775">
    <property type="entry name" value="TPP_enzyme_C"/>
    <property type="match status" value="1"/>
</dbReference>
<protein>
    <recommendedName>
        <fullName evidence="5">Pyruvate decarboxylase</fullName>
        <ecNumber evidence="4">4.1.1.1</ecNumber>
    </recommendedName>
</protein>
<name>A0A8H6KCF3_9PEZI</name>
<dbReference type="PANTHER" id="PTHR43452">
    <property type="entry name" value="PYRUVATE DECARBOXYLASE"/>
    <property type="match status" value="1"/>
</dbReference>
<dbReference type="PANTHER" id="PTHR43452:SF11">
    <property type="entry name" value="PYRUVATE DECARBOXYLASE"/>
    <property type="match status" value="1"/>
</dbReference>
<dbReference type="GO" id="GO:0000287">
    <property type="term" value="F:magnesium ion binding"/>
    <property type="evidence" value="ECO:0007669"/>
    <property type="project" value="InterPro"/>
</dbReference>
<keyword evidence="6 11" id="KW-0479">Metal-binding</keyword>